<protein>
    <submittedName>
        <fullName evidence="3">Uncharacterized protein</fullName>
    </submittedName>
</protein>
<name>A0A6A3Y3U0_9STRA</name>
<reference evidence="4 5" key="1">
    <citation type="submission" date="2018-08" db="EMBL/GenBank/DDBJ databases">
        <title>Genomic investigation of the strawberry pathogen Phytophthora fragariae indicates pathogenicity is determined by transcriptional variation in three key races.</title>
        <authorList>
            <person name="Adams T.M."/>
            <person name="Armitage A.D."/>
            <person name="Sobczyk M.K."/>
            <person name="Bates H.J."/>
            <person name="Dunwell J.M."/>
            <person name="Nellist C.F."/>
            <person name="Harrison R.J."/>
        </authorList>
    </citation>
    <scope>NUCLEOTIDE SEQUENCE [LARGE SCALE GENOMIC DNA]</scope>
    <source>
        <strain evidence="3 5">NOV-27</strain>
        <strain evidence="2 6">NOV-71</strain>
        <strain evidence="1 4">NOV-9</strain>
    </source>
</reference>
<evidence type="ECO:0000313" key="2">
    <source>
        <dbReference type="EMBL" id="KAE9112405.1"/>
    </source>
</evidence>
<dbReference type="Proteomes" id="UP000433483">
    <property type="component" value="Unassembled WGS sequence"/>
</dbReference>
<dbReference type="EMBL" id="QXFZ01000547">
    <property type="protein sequence ID" value="KAE9112405.1"/>
    <property type="molecule type" value="Genomic_DNA"/>
</dbReference>
<accession>A0A6A3Y3U0</accession>
<gene>
    <name evidence="3" type="ORF">PF005_g10909</name>
    <name evidence="2" type="ORF">PF007_g11120</name>
    <name evidence="1" type="ORF">PF009_g6903</name>
</gene>
<dbReference type="EMBL" id="QXGB01000530">
    <property type="protein sequence ID" value="KAE9211665.1"/>
    <property type="molecule type" value="Genomic_DNA"/>
</dbReference>
<dbReference type="Proteomes" id="UP000429523">
    <property type="component" value="Unassembled WGS sequence"/>
</dbReference>
<sequence length="213" mass="24328">MNASVLKEFPERFAWWMYITRMPFCKTEHHALVETLQVLSPGISVPSAYQLTNPSLDVAYNKSIVGLTVKLVGRVVTLETDGRTDINGMTDVIYMAVSGNLSYFLESVYTGAQIHDTLSVVADVKRVLLKYKNIEFGSVVTDNTSANKAVWENLQSEFPKVFFQGCRELVAFFKRSHKLWFVLRRKLKEKKLRALVVLGDTRWGSLWPVWIAF</sequence>
<dbReference type="OrthoDB" id="95193at2759"/>
<dbReference type="AlphaFoldDB" id="A0A6A3Y3U0"/>
<dbReference type="InterPro" id="IPR012337">
    <property type="entry name" value="RNaseH-like_sf"/>
</dbReference>
<evidence type="ECO:0000313" key="1">
    <source>
        <dbReference type="EMBL" id="KAE8943373.1"/>
    </source>
</evidence>
<evidence type="ECO:0000313" key="6">
    <source>
        <dbReference type="Proteomes" id="UP000441208"/>
    </source>
</evidence>
<comment type="caution">
    <text evidence="3">The sequence shown here is derived from an EMBL/GenBank/DDBJ whole genome shotgun (WGS) entry which is preliminary data.</text>
</comment>
<evidence type="ECO:0000313" key="4">
    <source>
        <dbReference type="Proteomes" id="UP000429523"/>
    </source>
</evidence>
<organism evidence="3 5">
    <name type="scientific">Phytophthora fragariae</name>
    <dbReference type="NCBI Taxonomy" id="53985"/>
    <lineage>
        <taxon>Eukaryota</taxon>
        <taxon>Sar</taxon>
        <taxon>Stramenopiles</taxon>
        <taxon>Oomycota</taxon>
        <taxon>Peronosporomycetes</taxon>
        <taxon>Peronosporales</taxon>
        <taxon>Peronosporaceae</taxon>
        <taxon>Phytophthora</taxon>
    </lineage>
</organism>
<evidence type="ECO:0000313" key="5">
    <source>
        <dbReference type="Proteomes" id="UP000433483"/>
    </source>
</evidence>
<dbReference type="SUPFAM" id="SSF53098">
    <property type="entry name" value="Ribonuclease H-like"/>
    <property type="match status" value="1"/>
</dbReference>
<evidence type="ECO:0000313" key="3">
    <source>
        <dbReference type="EMBL" id="KAE9211665.1"/>
    </source>
</evidence>
<dbReference type="EMBL" id="QXGF01000255">
    <property type="protein sequence ID" value="KAE8943373.1"/>
    <property type="molecule type" value="Genomic_DNA"/>
</dbReference>
<proteinExistence type="predicted"/>
<dbReference type="Proteomes" id="UP000441208">
    <property type="component" value="Unassembled WGS sequence"/>
</dbReference>
<keyword evidence="5" id="KW-1185">Reference proteome</keyword>